<proteinExistence type="predicted"/>
<feature type="coiled-coil region" evidence="1">
    <location>
        <begin position="11"/>
        <end position="59"/>
    </location>
</feature>
<dbReference type="RefSeq" id="WP_022522842.1">
    <property type="nucleotide sequence ID" value="NZ_CP054580.1"/>
</dbReference>
<dbReference type="EMBL" id="CP054580">
    <property type="protein sequence ID" value="QKS24200.1"/>
    <property type="molecule type" value="Genomic_DNA"/>
</dbReference>
<evidence type="ECO:0000256" key="2">
    <source>
        <dbReference type="SAM" id="Phobius"/>
    </source>
</evidence>
<feature type="transmembrane region" description="Helical" evidence="2">
    <location>
        <begin position="78"/>
        <end position="101"/>
    </location>
</feature>
<keyword evidence="4" id="KW-1185">Reference proteome</keyword>
<evidence type="ECO:0000313" key="3">
    <source>
        <dbReference type="EMBL" id="QKS24200.1"/>
    </source>
</evidence>
<organism evidence="3 4">
    <name type="scientific">Vreelandella titanicae</name>
    <dbReference type="NCBI Taxonomy" id="664683"/>
    <lineage>
        <taxon>Bacteria</taxon>
        <taxon>Pseudomonadati</taxon>
        <taxon>Pseudomonadota</taxon>
        <taxon>Gammaproteobacteria</taxon>
        <taxon>Oceanospirillales</taxon>
        <taxon>Halomonadaceae</taxon>
        <taxon>Vreelandella</taxon>
    </lineage>
</organism>
<dbReference type="AlphaFoldDB" id="A0AAP9T0F9"/>
<reference evidence="3 4" key="1">
    <citation type="submission" date="2019-12" db="EMBL/GenBank/DDBJ databases">
        <title>Genome sequencing and assembly of endphytes of Porphyra tenera.</title>
        <authorList>
            <person name="Park J.M."/>
            <person name="Shin R."/>
            <person name="Jo S.H."/>
        </authorList>
    </citation>
    <scope>NUCLEOTIDE SEQUENCE [LARGE SCALE GENOMIC DNA]</scope>
    <source>
        <strain evidence="3 4">GPM3</strain>
    </source>
</reference>
<keyword evidence="1" id="KW-0175">Coiled coil</keyword>
<gene>
    <name evidence="3" type="ORF">FX987_01974</name>
</gene>
<accession>A0AAP9T0F9</accession>
<dbReference type="Proteomes" id="UP000509761">
    <property type="component" value="Chromosome"/>
</dbReference>
<name>A0AAP9T0F9_9GAMM</name>
<protein>
    <recommendedName>
        <fullName evidence="5">DUF1515 domain-containing protein</fullName>
    </recommendedName>
</protein>
<evidence type="ECO:0000256" key="1">
    <source>
        <dbReference type="SAM" id="Coils"/>
    </source>
</evidence>
<evidence type="ECO:0000313" key="4">
    <source>
        <dbReference type="Proteomes" id="UP000509761"/>
    </source>
</evidence>
<sequence>MTEVPSRDTQLDRIEASITQVLDRLTRMEERQNNHAGQIEGQAAQIAELSARMREVELNHAVAATMSSQQGKTLLGRWAIVGATMLVLLGAAGSFVGNVLIQHFRGWS</sequence>
<keyword evidence="2" id="KW-1133">Transmembrane helix</keyword>
<keyword evidence="2" id="KW-0472">Membrane</keyword>
<evidence type="ECO:0008006" key="5">
    <source>
        <dbReference type="Google" id="ProtNLM"/>
    </source>
</evidence>
<keyword evidence="2" id="KW-0812">Transmembrane</keyword>